<reference evidence="2 3" key="1">
    <citation type="journal article" date="2013" name="PLoS Genet.">
        <title>Genomic mechanisms accounting for the adaptation to parasitism in nematode-trapping fungi.</title>
        <authorList>
            <person name="Meerupati T."/>
            <person name="Andersson K.M."/>
            <person name="Friman E."/>
            <person name="Kumar D."/>
            <person name="Tunlid A."/>
            <person name="Ahren D."/>
        </authorList>
    </citation>
    <scope>NUCLEOTIDE SEQUENCE [LARGE SCALE GENOMIC DNA]</scope>
    <source>
        <strain evidence="2 3">CBS 200.50</strain>
    </source>
</reference>
<proteinExistence type="predicted"/>
<keyword evidence="3" id="KW-1185">Reference proteome</keyword>
<dbReference type="AlphaFoldDB" id="S8AEU9"/>
<name>S8AEU9_DACHA</name>
<dbReference type="Proteomes" id="UP000015100">
    <property type="component" value="Unassembled WGS sequence"/>
</dbReference>
<organism evidence="2 3">
    <name type="scientific">Dactylellina haptotyla (strain CBS 200.50)</name>
    <name type="common">Nematode-trapping fungus</name>
    <name type="synonym">Monacrosporium haptotylum</name>
    <dbReference type="NCBI Taxonomy" id="1284197"/>
    <lineage>
        <taxon>Eukaryota</taxon>
        <taxon>Fungi</taxon>
        <taxon>Dikarya</taxon>
        <taxon>Ascomycota</taxon>
        <taxon>Pezizomycotina</taxon>
        <taxon>Orbiliomycetes</taxon>
        <taxon>Orbiliales</taxon>
        <taxon>Orbiliaceae</taxon>
        <taxon>Dactylellina</taxon>
    </lineage>
</organism>
<comment type="caution">
    <text evidence="2">The sequence shown here is derived from an EMBL/GenBank/DDBJ whole genome shotgun (WGS) entry which is preliminary data.</text>
</comment>
<dbReference type="EMBL" id="AQGS01000240">
    <property type="protein sequence ID" value="EPS41429.1"/>
    <property type="molecule type" value="Genomic_DNA"/>
</dbReference>
<evidence type="ECO:0000313" key="2">
    <source>
        <dbReference type="EMBL" id="EPS41429.1"/>
    </source>
</evidence>
<dbReference type="Pfam" id="PF00646">
    <property type="entry name" value="F-box"/>
    <property type="match status" value="1"/>
</dbReference>
<dbReference type="InterPro" id="IPR001810">
    <property type="entry name" value="F-box_dom"/>
</dbReference>
<reference evidence="3" key="2">
    <citation type="submission" date="2013-04" db="EMBL/GenBank/DDBJ databases">
        <title>Genomic mechanisms accounting for the adaptation to parasitism in nematode-trapping fungi.</title>
        <authorList>
            <person name="Ahren D.G."/>
        </authorList>
    </citation>
    <scope>NUCLEOTIDE SEQUENCE [LARGE SCALE GENOMIC DNA]</scope>
    <source>
        <strain evidence="3">CBS 200.50</strain>
    </source>
</reference>
<dbReference type="HOGENOM" id="CLU_1085946_0_0_1"/>
<dbReference type="PROSITE" id="PS50181">
    <property type="entry name" value="FBOX"/>
    <property type="match status" value="1"/>
</dbReference>
<evidence type="ECO:0000313" key="3">
    <source>
        <dbReference type="Proteomes" id="UP000015100"/>
    </source>
</evidence>
<sequence>MEDATLIVSPIMALPVELHLRILSHLPVHNQVFASMTCVLWRDIILQTRSLLVQRYVLDVKDGSRYEMVHRLMHRGRNIVCTVKDGLILENKLSIIDRDDGYVHSPLVANLQASEMEISNCKILDEKIFTAPDGPGRPFKNIVEIWIWVWYKTYRGNTIFHSNRWSVHTGPSTTVREFLGIAGGCTHTALTNAKGILKDMHLMGYQYEPGVPYEIGFSYHGGRAQHDPGHLTIRVYLDPKTNRKTSTGNVDVRVVD</sequence>
<dbReference type="Gene3D" id="1.20.1280.50">
    <property type="match status" value="1"/>
</dbReference>
<accession>S8AEU9</accession>
<dbReference type="InterPro" id="IPR036047">
    <property type="entry name" value="F-box-like_dom_sf"/>
</dbReference>
<evidence type="ECO:0000259" key="1">
    <source>
        <dbReference type="PROSITE" id="PS50181"/>
    </source>
</evidence>
<gene>
    <name evidence="2" type="ORF">H072_4671</name>
</gene>
<feature type="domain" description="F-box" evidence="1">
    <location>
        <begin position="8"/>
        <end position="56"/>
    </location>
</feature>
<protein>
    <recommendedName>
        <fullName evidence="1">F-box domain-containing protein</fullName>
    </recommendedName>
</protein>
<dbReference type="SUPFAM" id="SSF81383">
    <property type="entry name" value="F-box domain"/>
    <property type="match status" value="1"/>
</dbReference>